<protein>
    <submittedName>
        <fullName evidence="5">Transcriptional regulator AraC family</fullName>
    </submittedName>
</protein>
<dbReference type="PROSITE" id="PS00041">
    <property type="entry name" value="HTH_ARAC_FAMILY_1"/>
    <property type="match status" value="1"/>
</dbReference>
<evidence type="ECO:0000256" key="3">
    <source>
        <dbReference type="ARBA" id="ARBA00023163"/>
    </source>
</evidence>
<dbReference type="AlphaFoldDB" id="H6LBR4"/>
<gene>
    <name evidence="5" type="ordered locus">Awo_c34630</name>
</gene>
<dbReference type="Pfam" id="PF02311">
    <property type="entry name" value="AraC_binding"/>
    <property type="match status" value="1"/>
</dbReference>
<dbReference type="InterPro" id="IPR009057">
    <property type="entry name" value="Homeodomain-like_sf"/>
</dbReference>
<evidence type="ECO:0000256" key="1">
    <source>
        <dbReference type="ARBA" id="ARBA00023015"/>
    </source>
</evidence>
<dbReference type="Gene3D" id="1.10.10.60">
    <property type="entry name" value="Homeodomain-like"/>
    <property type="match status" value="2"/>
</dbReference>
<evidence type="ECO:0000256" key="2">
    <source>
        <dbReference type="ARBA" id="ARBA00023125"/>
    </source>
</evidence>
<dbReference type="KEGG" id="awo:Awo_c34630"/>
<keyword evidence="1" id="KW-0805">Transcription regulation</keyword>
<evidence type="ECO:0000313" key="6">
    <source>
        <dbReference type="Proteomes" id="UP000007177"/>
    </source>
</evidence>
<evidence type="ECO:0000259" key="4">
    <source>
        <dbReference type="PROSITE" id="PS01124"/>
    </source>
</evidence>
<dbReference type="OrthoDB" id="9782164at2"/>
<reference evidence="6" key="1">
    <citation type="submission" date="2011-07" db="EMBL/GenBank/DDBJ databases">
        <title>Complete genome sequence of Acetobacterium woodii.</title>
        <authorList>
            <person name="Poehlein A."/>
            <person name="Schmidt S."/>
            <person name="Kaster A.-K."/>
            <person name="Goenrich M."/>
            <person name="Vollmers J."/>
            <person name="Thuermer A."/>
            <person name="Gottschalk G."/>
            <person name="Thauer R.K."/>
            <person name="Daniel R."/>
            <person name="Mueller V."/>
        </authorList>
    </citation>
    <scope>NUCLEOTIDE SEQUENCE [LARGE SCALE GENOMIC DNA]</scope>
    <source>
        <strain evidence="6">ATCC 29683 / DSM 1030 / JCM 2381 / KCTC 1655 / WB1</strain>
    </source>
</reference>
<reference evidence="5 6" key="2">
    <citation type="journal article" date="2012" name="PLoS ONE">
        <title>An ancient pathway combining carbon dioxide fixation with the generation and utilization of a sodium ion gradient for ATP synthesis.</title>
        <authorList>
            <person name="Poehlein A."/>
            <person name="Schmidt S."/>
            <person name="Kaster A.K."/>
            <person name="Goenrich M."/>
            <person name="Vollmers J."/>
            <person name="Thurmer A."/>
            <person name="Bertsch J."/>
            <person name="Schuchmann K."/>
            <person name="Voigt B."/>
            <person name="Hecker M."/>
            <person name="Daniel R."/>
            <person name="Thauer R.K."/>
            <person name="Gottschalk G."/>
            <person name="Muller V."/>
        </authorList>
    </citation>
    <scope>NUCLEOTIDE SEQUENCE [LARGE SCALE GENOMIC DNA]</scope>
    <source>
        <strain evidence="6">ATCC 29683 / DSM 1030 / JCM 2381 / KCTC 1655 / WB1</strain>
    </source>
</reference>
<dbReference type="HOGENOM" id="CLU_000445_88_3_9"/>
<dbReference type="InterPro" id="IPR003313">
    <property type="entry name" value="AraC-bd"/>
</dbReference>
<dbReference type="GO" id="GO:0043565">
    <property type="term" value="F:sequence-specific DNA binding"/>
    <property type="evidence" value="ECO:0007669"/>
    <property type="project" value="InterPro"/>
</dbReference>
<dbReference type="PANTHER" id="PTHR43280:SF28">
    <property type="entry name" value="HTH-TYPE TRANSCRIPTIONAL ACTIVATOR RHAS"/>
    <property type="match status" value="1"/>
</dbReference>
<dbReference type="InterPro" id="IPR037923">
    <property type="entry name" value="HTH-like"/>
</dbReference>
<dbReference type="RefSeq" id="WP_014357777.1">
    <property type="nucleotide sequence ID" value="NC_016894.1"/>
</dbReference>
<dbReference type="SUPFAM" id="SSF46689">
    <property type="entry name" value="Homeodomain-like"/>
    <property type="match status" value="2"/>
</dbReference>
<keyword evidence="6" id="KW-1185">Reference proteome</keyword>
<organism evidence="5 6">
    <name type="scientific">Acetobacterium woodii (strain ATCC 29683 / DSM 1030 / JCM 2381 / KCTC 1655 / WB1)</name>
    <dbReference type="NCBI Taxonomy" id="931626"/>
    <lineage>
        <taxon>Bacteria</taxon>
        <taxon>Bacillati</taxon>
        <taxon>Bacillota</taxon>
        <taxon>Clostridia</taxon>
        <taxon>Eubacteriales</taxon>
        <taxon>Eubacteriaceae</taxon>
        <taxon>Acetobacterium</taxon>
    </lineage>
</organism>
<sequence length="289" mass="34094">MENQATHYDDMSDKNLIIEIKKIEDQTHDPTLECHWHEQIQFFYFTEGNAVVRCNSVKNEVGTHDLVIINSKELHYIENVGESLTYYMIKIDLSFIYSNRVDSIQAQFLTPLSQNLILFENVVSDDNDILVCINRMIDEYFKKQIGFELSIKAQVYDLIVLLLRGYVRKIYTANELDSQLANFRRFKNVISYIDRNFTEKIELDRLADITKMSQGHFCRLFKQITGMSAINYINKLRINKAVELIRISDQNMMEIAMSCGFCDSNYFSRVFKKYEKMSPLQMRRLSKRT</sequence>
<dbReference type="InterPro" id="IPR018062">
    <property type="entry name" value="HTH_AraC-typ_CS"/>
</dbReference>
<evidence type="ECO:0000313" key="5">
    <source>
        <dbReference type="EMBL" id="AFA50187.1"/>
    </source>
</evidence>
<proteinExistence type="predicted"/>
<dbReference type="EMBL" id="CP002987">
    <property type="protein sequence ID" value="AFA50187.1"/>
    <property type="molecule type" value="Genomic_DNA"/>
</dbReference>
<dbReference type="eggNOG" id="COG2207">
    <property type="taxonomic scope" value="Bacteria"/>
</dbReference>
<feature type="domain" description="HTH araC/xylS-type" evidence="4">
    <location>
        <begin position="187"/>
        <end position="285"/>
    </location>
</feature>
<keyword evidence="3" id="KW-0804">Transcription</keyword>
<dbReference type="Gene3D" id="2.60.120.10">
    <property type="entry name" value="Jelly Rolls"/>
    <property type="match status" value="1"/>
</dbReference>
<dbReference type="SUPFAM" id="SSF51215">
    <property type="entry name" value="Regulatory protein AraC"/>
    <property type="match status" value="1"/>
</dbReference>
<dbReference type="PANTHER" id="PTHR43280">
    <property type="entry name" value="ARAC-FAMILY TRANSCRIPTIONAL REGULATOR"/>
    <property type="match status" value="1"/>
</dbReference>
<name>H6LBR4_ACEWD</name>
<dbReference type="GO" id="GO:0003700">
    <property type="term" value="F:DNA-binding transcription factor activity"/>
    <property type="evidence" value="ECO:0007669"/>
    <property type="project" value="InterPro"/>
</dbReference>
<dbReference type="Pfam" id="PF12833">
    <property type="entry name" value="HTH_18"/>
    <property type="match status" value="1"/>
</dbReference>
<dbReference type="eggNOG" id="COG0662">
    <property type="taxonomic scope" value="Bacteria"/>
</dbReference>
<dbReference type="InterPro" id="IPR018060">
    <property type="entry name" value="HTH_AraC"/>
</dbReference>
<keyword evidence="2" id="KW-0238">DNA-binding</keyword>
<dbReference type="SMART" id="SM00342">
    <property type="entry name" value="HTH_ARAC"/>
    <property type="match status" value="1"/>
</dbReference>
<dbReference type="PROSITE" id="PS01124">
    <property type="entry name" value="HTH_ARAC_FAMILY_2"/>
    <property type="match status" value="1"/>
</dbReference>
<dbReference type="InterPro" id="IPR014710">
    <property type="entry name" value="RmlC-like_jellyroll"/>
</dbReference>
<dbReference type="STRING" id="931626.Awo_c34630"/>
<dbReference type="Proteomes" id="UP000007177">
    <property type="component" value="Chromosome"/>
</dbReference>
<accession>H6LBR4</accession>